<dbReference type="EMBL" id="CM023473">
    <property type="protein sequence ID" value="KAH7954858.1"/>
    <property type="molecule type" value="Genomic_DNA"/>
</dbReference>
<organism evidence="1 2">
    <name type="scientific">Dermacentor silvarum</name>
    <name type="common">Tick</name>
    <dbReference type="NCBI Taxonomy" id="543639"/>
    <lineage>
        <taxon>Eukaryota</taxon>
        <taxon>Metazoa</taxon>
        <taxon>Ecdysozoa</taxon>
        <taxon>Arthropoda</taxon>
        <taxon>Chelicerata</taxon>
        <taxon>Arachnida</taxon>
        <taxon>Acari</taxon>
        <taxon>Parasitiformes</taxon>
        <taxon>Ixodida</taxon>
        <taxon>Ixodoidea</taxon>
        <taxon>Ixodidae</taxon>
        <taxon>Rhipicephalinae</taxon>
        <taxon>Dermacentor</taxon>
    </lineage>
</organism>
<dbReference type="Proteomes" id="UP000821865">
    <property type="component" value="Chromosome 4"/>
</dbReference>
<keyword evidence="2" id="KW-1185">Reference proteome</keyword>
<proteinExistence type="predicted"/>
<evidence type="ECO:0000313" key="1">
    <source>
        <dbReference type="EMBL" id="KAH7954858.1"/>
    </source>
</evidence>
<evidence type="ECO:0000313" key="2">
    <source>
        <dbReference type="Proteomes" id="UP000821865"/>
    </source>
</evidence>
<sequence>MALPPRINSLPPADQESRYEAISAKYGAPAYRKGQDLKDAVCYNCQEKGHLASKCTTPKQPSGDNKPTVPKAPTACVGRVDDTLHGSKFRCAVATAHVKGQGEISAFPDSGSNPTAEPNQFEYEPDENEPLWSQLNKAALVQLETTCPTSPLQTSSSSPLPSDPLANESLEPNDMYCPPGTADTEDSQGNVTDGGWRAEGTSSAALVPLNGRVVNMEEVHNQPAHSRMKPSKAARVEFNDRLIADVQKRPVLWDCCRPDNKDQRKKMTAWEEVAAECGRDPDDSTDDTQSQETDWIYSPQSSTPEVATPEAATPEVDMPATSGGSVTKRIPRKLGKKSKADVEIDSLQELLKTDEDEEAMFGQVVAHKLRSFSKRMTTTLQIEILEVFSRHICE</sequence>
<reference evidence="1" key="1">
    <citation type="submission" date="2020-05" db="EMBL/GenBank/DDBJ databases">
        <title>Large-scale comparative analyses of tick genomes elucidate their genetic diversity and vector capacities.</title>
        <authorList>
            <person name="Jia N."/>
            <person name="Wang J."/>
            <person name="Shi W."/>
            <person name="Du L."/>
            <person name="Sun Y."/>
            <person name="Zhan W."/>
            <person name="Jiang J."/>
            <person name="Wang Q."/>
            <person name="Zhang B."/>
            <person name="Ji P."/>
            <person name="Sakyi L.B."/>
            <person name="Cui X."/>
            <person name="Yuan T."/>
            <person name="Jiang B."/>
            <person name="Yang W."/>
            <person name="Lam T.T.-Y."/>
            <person name="Chang Q."/>
            <person name="Ding S."/>
            <person name="Wang X."/>
            <person name="Zhu J."/>
            <person name="Ruan X."/>
            <person name="Zhao L."/>
            <person name="Wei J."/>
            <person name="Que T."/>
            <person name="Du C."/>
            <person name="Cheng J."/>
            <person name="Dai P."/>
            <person name="Han X."/>
            <person name="Huang E."/>
            <person name="Gao Y."/>
            <person name="Liu J."/>
            <person name="Shao H."/>
            <person name="Ye R."/>
            <person name="Li L."/>
            <person name="Wei W."/>
            <person name="Wang X."/>
            <person name="Wang C."/>
            <person name="Yang T."/>
            <person name="Huo Q."/>
            <person name="Li W."/>
            <person name="Guo W."/>
            <person name="Chen H."/>
            <person name="Zhou L."/>
            <person name="Ni X."/>
            <person name="Tian J."/>
            <person name="Zhou Y."/>
            <person name="Sheng Y."/>
            <person name="Liu T."/>
            <person name="Pan Y."/>
            <person name="Xia L."/>
            <person name="Li J."/>
            <person name="Zhao F."/>
            <person name="Cao W."/>
        </authorList>
    </citation>
    <scope>NUCLEOTIDE SEQUENCE</scope>
    <source>
        <strain evidence="1">Dsil-2018</strain>
    </source>
</reference>
<protein>
    <submittedName>
        <fullName evidence="1">Uncharacterized protein</fullName>
    </submittedName>
</protein>
<name>A0ACB8D066_DERSI</name>
<comment type="caution">
    <text evidence="1">The sequence shown here is derived from an EMBL/GenBank/DDBJ whole genome shotgun (WGS) entry which is preliminary data.</text>
</comment>
<gene>
    <name evidence="1" type="ORF">HPB49_022230</name>
</gene>
<accession>A0ACB8D066</accession>